<evidence type="ECO:0000313" key="1">
    <source>
        <dbReference type="EMBL" id="GAA0935863.1"/>
    </source>
</evidence>
<dbReference type="InterPro" id="IPR024747">
    <property type="entry name" value="Pyridox_Oxase-rel"/>
</dbReference>
<comment type="caution">
    <text evidence="1">The sequence shown here is derived from an EMBL/GenBank/DDBJ whole genome shotgun (WGS) entry which is preliminary data.</text>
</comment>
<dbReference type="SUPFAM" id="SSF50475">
    <property type="entry name" value="FMN-binding split barrel"/>
    <property type="match status" value="1"/>
</dbReference>
<organism evidence="1 2">
    <name type="scientific">Kribbella koreensis</name>
    <dbReference type="NCBI Taxonomy" id="57909"/>
    <lineage>
        <taxon>Bacteria</taxon>
        <taxon>Bacillati</taxon>
        <taxon>Actinomycetota</taxon>
        <taxon>Actinomycetes</taxon>
        <taxon>Propionibacteriales</taxon>
        <taxon>Kribbellaceae</taxon>
        <taxon>Kribbella</taxon>
    </lineage>
</organism>
<gene>
    <name evidence="1" type="ORF">GCM10009554_22940</name>
</gene>
<dbReference type="Pfam" id="PF12900">
    <property type="entry name" value="Pyridox_ox_2"/>
    <property type="match status" value="1"/>
</dbReference>
<evidence type="ECO:0008006" key="3">
    <source>
        <dbReference type="Google" id="ProtNLM"/>
    </source>
</evidence>
<dbReference type="PANTHER" id="PTHR34071">
    <property type="entry name" value="5-NITROIMIDAZOLE ANTIBIOTICS RESISTANCE PROTEIN, NIMA-FAMILY-RELATED PROTEIN-RELATED"/>
    <property type="match status" value="1"/>
</dbReference>
<dbReference type="InterPro" id="IPR012349">
    <property type="entry name" value="Split_barrel_FMN-bd"/>
</dbReference>
<protein>
    <recommendedName>
        <fullName evidence="3">Pyridoxamine 5'-phosphate oxidase family protein</fullName>
    </recommendedName>
</protein>
<evidence type="ECO:0000313" key="2">
    <source>
        <dbReference type="Proteomes" id="UP001500542"/>
    </source>
</evidence>
<keyword evidence="2" id="KW-1185">Reference proteome</keyword>
<dbReference type="PANTHER" id="PTHR34071:SF2">
    <property type="entry name" value="FLAVIN-NUCLEOTIDE-BINDING PROTEIN"/>
    <property type="match status" value="1"/>
</dbReference>
<dbReference type="Proteomes" id="UP001500542">
    <property type="component" value="Unassembled WGS sequence"/>
</dbReference>
<reference evidence="1 2" key="1">
    <citation type="journal article" date="2019" name="Int. J. Syst. Evol. Microbiol.">
        <title>The Global Catalogue of Microorganisms (GCM) 10K type strain sequencing project: providing services to taxonomists for standard genome sequencing and annotation.</title>
        <authorList>
            <consortium name="The Broad Institute Genomics Platform"/>
            <consortium name="The Broad Institute Genome Sequencing Center for Infectious Disease"/>
            <person name="Wu L."/>
            <person name="Ma J."/>
        </authorList>
    </citation>
    <scope>NUCLEOTIDE SEQUENCE [LARGE SCALE GENOMIC DNA]</scope>
    <source>
        <strain evidence="1 2">JCM 10977</strain>
    </source>
</reference>
<proteinExistence type="predicted"/>
<sequence length="288" mass="30949">MTCLQAPVANGRAELLGQLQVQRAGAVAAQHERERALQVDYLTRAGMDRASMPLSRQAGNMTTTPLSPTTRTKLRREKERAATERSALREVLLDGMFCHLGVVVDGTPLVLPTAYGVDFDAGADGTLYLHGSVAARSVVASPDQTICVTITHTDGLVLARSAFHHSVNYRSAVIFGVPRLLTDADEKLHGLNRIVDHLVPGRSTEVRPPNRKELAKTSVLALSLTEASVKSRSGAANDDEEDLDLPHWTGLIPLRVVAGPPITNPDCNVMVPRHIDSRANNLGAAALI</sequence>
<accession>A0ABN1Q045</accession>
<name>A0ABN1Q045_9ACTN</name>
<dbReference type="EMBL" id="BAAAHK010000005">
    <property type="protein sequence ID" value="GAA0935863.1"/>
    <property type="molecule type" value="Genomic_DNA"/>
</dbReference>
<dbReference type="Gene3D" id="2.30.110.10">
    <property type="entry name" value="Electron Transport, Fmn-binding Protein, Chain A"/>
    <property type="match status" value="1"/>
</dbReference>